<evidence type="ECO:0008006" key="4">
    <source>
        <dbReference type="Google" id="ProtNLM"/>
    </source>
</evidence>
<protein>
    <recommendedName>
        <fullName evidence="4">Variable surface protein</fullName>
    </recommendedName>
</protein>
<evidence type="ECO:0000313" key="2">
    <source>
        <dbReference type="EMBL" id="KMZ88967.1"/>
    </source>
</evidence>
<proteinExistence type="predicted"/>
<reference evidence="2 3" key="1">
    <citation type="submission" date="2011-08" db="EMBL/GenBank/DDBJ databases">
        <title>The Genome Sequence of Plasmodium vivax Brazil I.</title>
        <authorList>
            <consortium name="The Broad Institute Genome Sequencing Platform"/>
            <consortium name="The Broad Institute Genome Sequencing Center for Infectious Disease"/>
            <person name="Neafsey D."/>
            <person name="Carlton J."/>
            <person name="Barnwell J."/>
            <person name="Collins W."/>
            <person name="Escalante A."/>
            <person name="Mullikin J."/>
            <person name="Saul A."/>
            <person name="Guigo R."/>
            <person name="Camara F."/>
            <person name="Young S.K."/>
            <person name="Zeng Q."/>
            <person name="Gargeya S."/>
            <person name="Fitzgerald M."/>
            <person name="Haas B."/>
            <person name="Abouelleil A."/>
            <person name="Alvarado L."/>
            <person name="Arachchi H.M."/>
            <person name="Berlin A."/>
            <person name="Brown A."/>
            <person name="Chapman S.B."/>
            <person name="Chen Z."/>
            <person name="Dunbar C."/>
            <person name="Freedman E."/>
            <person name="Gearin G."/>
            <person name="Gellesch M."/>
            <person name="Goldberg J."/>
            <person name="Griggs A."/>
            <person name="Gujja S."/>
            <person name="Heiman D."/>
            <person name="Howarth C."/>
            <person name="Larson L."/>
            <person name="Lui A."/>
            <person name="MacDonald P.J.P."/>
            <person name="Montmayeur A."/>
            <person name="Murphy C."/>
            <person name="Neiman D."/>
            <person name="Pearson M."/>
            <person name="Priest M."/>
            <person name="Roberts A."/>
            <person name="Saif S."/>
            <person name="Shea T."/>
            <person name="Shenoy N."/>
            <person name="Sisk P."/>
            <person name="Stolte C."/>
            <person name="Sykes S."/>
            <person name="Wortman J."/>
            <person name="Nusbaum C."/>
            <person name="Birren B."/>
        </authorList>
    </citation>
    <scope>NUCLEOTIDE SEQUENCE [LARGE SCALE GENOMIC DNA]</scope>
    <source>
        <strain evidence="2 3">Brazil I</strain>
    </source>
</reference>
<dbReference type="AlphaFoldDB" id="A0A0J9T2Z7"/>
<keyword evidence="1" id="KW-1133">Transmembrane helix</keyword>
<sequence length="239" mass="27913">MLIYNCDMVKKKNSIDGLYDKAQHETSDFHEGLCTTFKTIFEGHNNFNEGKYKNVCKVTLYYITDLISNNRNIVHGCKYLYNRLSDELIETVQNSTGHFTFYKTLLKEYCNIQDCLEIIKNNIEDFSKPVFENHKNLVELYNNLQKIHHSAKCDGAREFVHLYEDKLVECIGVTNDDFCDELDRFKQDYENVMRNKSCDGVPKYLPSIHGHNKLVSIIITVSVTLFTSIVLFIMYKVII</sequence>
<gene>
    <name evidence="2" type="ORF">PVBG_02941</name>
</gene>
<name>A0A0J9T2Z7_PLAV1</name>
<evidence type="ECO:0000256" key="1">
    <source>
        <dbReference type="SAM" id="Phobius"/>
    </source>
</evidence>
<accession>A0A0J9T2Z7</accession>
<evidence type="ECO:0000313" key="3">
    <source>
        <dbReference type="Proteomes" id="UP000053327"/>
    </source>
</evidence>
<keyword evidence="1" id="KW-0812">Transmembrane</keyword>
<organism evidence="2 3">
    <name type="scientific">Plasmodium vivax (strain Brazil I)</name>
    <dbReference type="NCBI Taxonomy" id="1033975"/>
    <lineage>
        <taxon>Eukaryota</taxon>
        <taxon>Sar</taxon>
        <taxon>Alveolata</taxon>
        <taxon>Apicomplexa</taxon>
        <taxon>Aconoidasida</taxon>
        <taxon>Haemosporida</taxon>
        <taxon>Plasmodiidae</taxon>
        <taxon>Plasmodium</taxon>
        <taxon>Plasmodium (Plasmodium)</taxon>
    </lineage>
</organism>
<dbReference type="EMBL" id="KQ234729">
    <property type="protein sequence ID" value="KMZ88967.1"/>
    <property type="molecule type" value="Genomic_DNA"/>
</dbReference>
<keyword evidence="1" id="KW-0472">Membrane</keyword>
<feature type="transmembrane region" description="Helical" evidence="1">
    <location>
        <begin position="214"/>
        <end position="235"/>
    </location>
</feature>
<dbReference type="Proteomes" id="UP000053327">
    <property type="component" value="Unassembled WGS sequence"/>
</dbReference>